<gene>
    <name evidence="1" type="ORF">NGO_0490</name>
</gene>
<protein>
    <submittedName>
        <fullName evidence="1">Uncharacterized protein</fullName>
    </submittedName>
</protein>
<dbReference type="KEGG" id="ngo:NGO_0490"/>
<proteinExistence type="predicted"/>
<dbReference type="EMBL" id="AE004969">
    <property type="protein sequence ID" value="AAW89228.1"/>
    <property type="molecule type" value="Genomic_DNA"/>
</dbReference>
<dbReference type="STRING" id="242231.NGO_0490"/>
<name>Q5F9A9_NEIG1</name>
<sequence length="77" mass="8719">MKSKTEAEKSHLQKVADIGCIVCRNCGRFGVPAEVRHIRNGAGAGCGRIWNHLGVLMYRTAWRIVRKGKFRRPSRKV</sequence>
<keyword evidence="2" id="KW-1185">Reference proteome</keyword>
<dbReference type="Proteomes" id="UP000000535">
    <property type="component" value="Chromosome"/>
</dbReference>
<organism evidence="1 2">
    <name type="scientific">Neisseria gonorrhoeae (strain ATCC 700825 / FA 1090)</name>
    <dbReference type="NCBI Taxonomy" id="242231"/>
    <lineage>
        <taxon>Bacteria</taxon>
        <taxon>Pseudomonadati</taxon>
        <taxon>Pseudomonadota</taxon>
        <taxon>Betaproteobacteria</taxon>
        <taxon>Neisseriales</taxon>
        <taxon>Neisseriaceae</taxon>
        <taxon>Neisseria</taxon>
    </lineage>
</organism>
<accession>Q5F9A9</accession>
<dbReference type="Gene3D" id="3.30.40.190">
    <property type="match status" value="1"/>
</dbReference>
<dbReference type="AlphaFoldDB" id="Q5F9A9"/>
<evidence type="ECO:0000313" key="2">
    <source>
        <dbReference type="Proteomes" id="UP000000535"/>
    </source>
</evidence>
<dbReference type="HOGENOM" id="CLU_2634412_0_0_4"/>
<evidence type="ECO:0000313" key="1">
    <source>
        <dbReference type="EMBL" id="AAW89228.1"/>
    </source>
</evidence>
<reference evidence="2" key="1">
    <citation type="submission" date="2003-03" db="EMBL/GenBank/DDBJ databases">
        <title>The complete genome sequence of Neisseria gonorrhoeae.</title>
        <authorList>
            <person name="Lewis L.A."/>
            <person name="Gillaspy A.F."/>
            <person name="McLaughlin R.E."/>
            <person name="Gipson M."/>
            <person name="Ducey T.F."/>
            <person name="Ownbey T."/>
            <person name="Hartman K."/>
            <person name="Nydick C."/>
            <person name="Carson M.B."/>
            <person name="Vaughn J."/>
            <person name="Thomson C."/>
            <person name="Song L."/>
            <person name="Lin S."/>
            <person name="Yuan X."/>
            <person name="Najar F."/>
            <person name="Zhan M."/>
            <person name="Ren Q."/>
            <person name="Zhu H."/>
            <person name="Qi S."/>
            <person name="Kenton S.M."/>
            <person name="Lai H."/>
            <person name="White J.D."/>
            <person name="Clifton S."/>
            <person name="Roe B.A."/>
            <person name="Dyer D.W."/>
        </authorList>
    </citation>
    <scope>NUCLEOTIDE SEQUENCE [LARGE SCALE GENOMIC DNA]</scope>
    <source>
        <strain evidence="2">ATCC 700825 / FA 1090</strain>
    </source>
</reference>